<dbReference type="InParanoid" id="A0A0R0IWW8"/>
<protein>
    <submittedName>
        <fullName evidence="1 2">Uncharacterized protein</fullName>
    </submittedName>
</protein>
<sequence length="121" mass="14377">MKEISGPMSKEKEDYKGSFRNQAYFSFTPYLLHIYDIENDYNWTKLQVGLVQEQNFTLKLLITRISTCWFGSLINVIRNSGNKYNFQNQLEFQLHVLLPSPTINVHHQKIKEQFRPAKMFV</sequence>
<accession>A0A0R0IWW8</accession>
<dbReference type="EMBL" id="CM000841">
    <property type="protein sequence ID" value="KRH44931.1"/>
    <property type="molecule type" value="Genomic_DNA"/>
</dbReference>
<evidence type="ECO:0000313" key="1">
    <source>
        <dbReference type="EMBL" id="KRH44931.1"/>
    </source>
</evidence>
<evidence type="ECO:0000313" key="2">
    <source>
        <dbReference type="EnsemblPlants" id="KRH44931"/>
    </source>
</evidence>
<reference evidence="2" key="2">
    <citation type="submission" date="2018-02" db="UniProtKB">
        <authorList>
            <consortium name="EnsemblPlants"/>
        </authorList>
    </citation>
    <scope>IDENTIFICATION</scope>
    <source>
        <strain evidence="2">Williams 82</strain>
    </source>
</reference>
<gene>
    <name evidence="1" type="ORF">GLYMA_08G240000</name>
</gene>
<organism evidence="1">
    <name type="scientific">Glycine max</name>
    <name type="common">Soybean</name>
    <name type="synonym">Glycine hispida</name>
    <dbReference type="NCBI Taxonomy" id="3847"/>
    <lineage>
        <taxon>Eukaryota</taxon>
        <taxon>Viridiplantae</taxon>
        <taxon>Streptophyta</taxon>
        <taxon>Embryophyta</taxon>
        <taxon>Tracheophyta</taxon>
        <taxon>Spermatophyta</taxon>
        <taxon>Magnoliopsida</taxon>
        <taxon>eudicotyledons</taxon>
        <taxon>Gunneridae</taxon>
        <taxon>Pentapetalae</taxon>
        <taxon>rosids</taxon>
        <taxon>fabids</taxon>
        <taxon>Fabales</taxon>
        <taxon>Fabaceae</taxon>
        <taxon>Papilionoideae</taxon>
        <taxon>50 kb inversion clade</taxon>
        <taxon>NPAAA clade</taxon>
        <taxon>indigoferoid/millettioid clade</taxon>
        <taxon>Phaseoleae</taxon>
        <taxon>Glycine</taxon>
        <taxon>Glycine subgen. Soja</taxon>
    </lineage>
</organism>
<keyword evidence="3" id="KW-1185">Reference proteome</keyword>
<evidence type="ECO:0000313" key="3">
    <source>
        <dbReference type="Proteomes" id="UP000008827"/>
    </source>
</evidence>
<name>A0A0R0IWW8_SOYBN</name>
<proteinExistence type="predicted"/>
<dbReference type="Proteomes" id="UP000008827">
    <property type="component" value="Chromosome 8"/>
</dbReference>
<dbReference type="EnsemblPlants" id="KRH44931">
    <property type="protein sequence ID" value="KRH44931"/>
    <property type="gene ID" value="GLYMA_08G240000"/>
</dbReference>
<reference evidence="1" key="3">
    <citation type="submission" date="2018-07" db="EMBL/GenBank/DDBJ databases">
        <title>WGS assembly of Glycine max.</title>
        <authorList>
            <person name="Schmutz J."/>
            <person name="Cannon S."/>
            <person name="Schlueter J."/>
            <person name="Ma J."/>
            <person name="Mitros T."/>
            <person name="Nelson W."/>
            <person name="Hyten D."/>
            <person name="Song Q."/>
            <person name="Thelen J."/>
            <person name="Cheng J."/>
            <person name="Xu D."/>
            <person name="Hellsten U."/>
            <person name="May G."/>
            <person name="Yu Y."/>
            <person name="Sakurai T."/>
            <person name="Umezawa T."/>
            <person name="Bhattacharyya M."/>
            <person name="Sandhu D."/>
            <person name="Valliyodan B."/>
            <person name="Lindquist E."/>
            <person name="Peto M."/>
            <person name="Grant D."/>
            <person name="Shu S."/>
            <person name="Goodstein D."/>
            <person name="Barry K."/>
            <person name="Futrell-Griggs M."/>
            <person name="Abernathy B."/>
            <person name="Du J."/>
            <person name="Tian Z."/>
            <person name="Zhu L."/>
            <person name="Gill N."/>
            <person name="Joshi T."/>
            <person name="Libault M."/>
            <person name="Sethuraman A."/>
            <person name="Zhang X."/>
            <person name="Shinozaki K."/>
            <person name="Nguyen H."/>
            <person name="Wing R."/>
            <person name="Cregan P."/>
            <person name="Specht J."/>
            <person name="Grimwood J."/>
            <person name="Rokhsar D."/>
            <person name="Stacey G."/>
            <person name="Shoemaker R."/>
            <person name="Jackson S."/>
        </authorList>
    </citation>
    <scope>NUCLEOTIDE SEQUENCE</scope>
    <source>
        <tissue evidence="1">Callus</tissue>
    </source>
</reference>
<reference evidence="1 2" key="1">
    <citation type="journal article" date="2010" name="Nature">
        <title>Genome sequence of the palaeopolyploid soybean.</title>
        <authorList>
            <person name="Schmutz J."/>
            <person name="Cannon S.B."/>
            <person name="Schlueter J."/>
            <person name="Ma J."/>
            <person name="Mitros T."/>
            <person name="Nelson W."/>
            <person name="Hyten D.L."/>
            <person name="Song Q."/>
            <person name="Thelen J.J."/>
            <person name="Cheng J."/>
            <person name="Xu D."/>
            <person name="Hellsten U."/>
            <person name="May G.D."/>
            <person name="Yu Y."/>
            <person name="Sakurai T."/>
            <person name="Umezawa T."/>
            <person name="Bhattacharyya M.K."/>
            <person name="Sandhu D."/>
            <person name="Valliyodan B."/>
            <person name="Lindquist E."/>
            <person name="Peto M."/>
            <person name="Grant D."/>
            <person name="Shu S."/>
            <person name="Goodstein D."/>
            <person name="Barry K."/>
            <person name="Futrell-Griggs M."/>
            <person name="Abernathy B."/>
            <person name="Du J."/>
            <person name="Tian Z."/>
            <person name="Zhu L."/>
            <person name="Gill N."/>
            <person name="Joshi T."/>
            <person name="Libault M."/>
            <person name="Sethuraman A."/>
            <person name="Zhang X.-C."/>
            <person name="Shinozaki K."/>
            <person name="Nguyen H.T."/>
            <person name="Wing R.A."/>
            <person name="Cregan P."/>
            <person name="Specht J."/>
            <person name="Grimwood J."/>
            <person name="Rokhsar D."/>
            <person name="Stacey G."/>
            <person name="Shoemaker R.C."/>
            <person name="Jackson S.A."/>
        </authorList>
    </citation>
    <scope>NUCLEOTIDE SEQUENCE</scope>
    <source>
        <strain evidence="2">cv. Williams 82</strain>
        <tissue evidence="1">Callus</tissue>
    </source>
</reference>
<dbReference type="Gramene" id="KRH44931">
    <property type="protein sequence ID" value="KRH44931"/>
    <property type="gene ID" value="GLYMA_08G240000"/>
</dbReference>
<dbReference type="AlphaFoldDB" id="A0A0R0IWW8"/>